<dbReference type="NCBIfam" id="NF007197">
    <property type="entry name" value="PRK09618.1"/>
    <property type="match status" value="1"/>
</dbReference>
<keyword evidence="2" id="KW-1005">Bacterial flagellum biogenesis</keyword>
<keyword evidence="5" id="KW-1185">Reference proteome</keyword>
<feature type="region of interest" description="Disordered" evidence="3">
    <location>
        <begin position="1"/>
        <end position="21"/>
    </location>
</feature>
<protein>
    <recommendedName>
        <fullName evidence="6">Flagellar hook assembly protein FlgD</fullName>
    </recommendedName>
</protein>
<organism evidence="4 5">
    <name type="scientific">Lentibacillus populi</name>
    <dbReference type="NCBI Taxonomy" id="1827502"/>
    <lineage>
        <taxon>Bacteria</taxon>
        <taxon>Bacillati</taxon>
        <taxon>Bacillota</taxon>
        <taxon>Bacilli</taxon>
        <taxon>Bacillales</taxon>
        <taxon>Bacillaceae</taxon>
        <taxon>Lentibacillus</taxon>
    </lineage>
</organism>
<comment type="caution">
    <text evidence="4">The sequence shown here is derived from an EMBL/GenBank/DDBJ whole genome shotgun (WGS) entry which is preliminary data.</text>
</comment>
<feature type="region of interest" description="Disordered" evidence="3">
    <location>
        <begin position="143"/>
        <end position="164"/>
    </location>
</feature>
<dbReference type="AlphaFoldDB" id="A0A9W5TUJ1"/>
<evidence type="ECO:0000256" key="1">
    <source>
        <dbReference type="ARBA" id="ARBA00010577"/>
    </source>
</evidence>
<dbReference type="GO" id="GO:0044781">
    <property type="term" value="P:bacterial-type flagellum organization"/>
    <property type="evidence" value="ECO:0007669"/>
    <property type="project" value="UniProtKB-KW"/>
</dbReference>
<evidence type="ECO:0000256" key="2">
    <source>
        <dbReference type="ARBA" id="ARBA00022795"/>
    </source>
</evidence>
<dbReference type="RefSeq" id="WP_088050200.1">
    <property type="nucleotide sequence ID" value="NZ_BMJD01000002.1"/>
</dbReference>
<evidence type="ECO:0000313" key="5">
    <source>
        <dbReference type="Proteomes" id="UP000621492"/>
    </source>
</evidence>
<proteinExistence type="inferred from homology"/>
<dbReference type="Proteomes" id="UP000621492">
    <property type="component" value="Unassembled WGS sequence"/>
</dbReference>
<dbReference type="Pfam" id="PF03963">
    <property type="entry name" value="FlgD"/>
    <property type="match status" value="1"/>
</dbReference>
<gene>
    <name evidence="4" type="primary">ylxG</name>
    <name evidence="4" type="ORF">GCM10011409_04560</name>
</gene>
<feature type="compositionally biased region" description="Polar residues" evidence="3">
    <location>
        <begin position="9"/>
        <end position="19"/>
    </location>
</feature>
<comment type="similarity">
    <text evidence="1">Belongs to the FlgD family.</text>
</comment>
<reference evidence="4" key="2">
    <citation type="submission" date="2020-09" db="EMBL/GenBank/DDBJ databases">
        <authorList>
            <person name="Sun Q."/>
            <person name="Zhou Y."/>
        </authorList>
    </citation>
    <scope>NUCLEOTIDE SEQUENCE</scope>
    <source>
        <strain evidence="4">CGMCC 1.15454</strain>
    </source>
</reference>
<reference evidence="4" key="1">
    <citation type="journal article" date="2014" name="Int. J. Syst. Evol. Microbiol.">
        <title>Complete genome sequence of Corynebacterium casei LMG S-19264T (=DSM 44701T), isolated from a smear-ripened cheese.</title>
        <authorList>
            <consortium name="US DOE Joint Genome Institute (JGI-PGF)"/>
            <person name="Walter F."/>
            <person name="Albersmeier A."/>
            <person name="Kalinowski J."/>
            <person name="Ruckert C."/>
        </authorList>
    </citation>
    <scope>NUCLEOTIDE SEQUENCE</scope>
    <source>
        <strain evidence="4">CGMCC 1.15454</strain>
    </source>
</reference>
<evidence type="ECO:0000256" key="3">
    <source>
        <dbReference type="SAM" id="MobiDB-lite"/>
    </source>
</evidence>
<feature type="compositionally biased region" description="Acidic residues" evidence="3">
    <location>
        <begin position="148"/>
        <end position="164"/>
    </location>
</feature>
<evidence type="ECO:0008006" key="6">
    <source>
        <dbReference type="Google" id="ProtNLM"/>
    </source>
</evidence>
<dbReference type="InterPro" id="IPR005648">
    <property type="entry name" value="FlgD"/>
</dbReference>
<dbReference type="EMBL" id="BMJD01000002">
    <property type="protein sequence ID" value="GGB30317.1"/>
    <property type="molecule type" value="Genomic_DNA"/>
</dbReference>
<name>A0A9W5TUJ1_9BACI</name>
<accession>A0A9W5TUJ1</accession>
<sequence length="164" mass="18145">MTKIDPSLYLSNQQNQNVPSPELGKDEFLKILMTQLQNQDPTNPMDDREFISQMATFSSLEQMMNMTQSIDTLVQSQLVSPVIKYSHMIGKEVTYQAYDEESGEKTSIETGTVVAVSQKDGWAILELENGEKVYADAILKVNDPSAAADEEDGNADPDSTEGSE</sequence>
<evidence type="ECO:0000313" key="4">
    <source>
        <dbReference type="EMBL" id="GGB30317.1"/>
    </source>
</evidence>